<name>A0A197JPS2_9FUNG</name>
<sequence length="268" mass="30071">MILESPPLVNVTPLAHIHEVPIHIRHPIHPNSANKHKRLGLQMLNELSRIEMFVTRIEAVGKHEETSLELNKTIAHLEQTLLAFEVDTGHADRIENTSGRVMLRRYMIRTGLAEMFPKSSEYLGIELVLPGGSYIEAHFRQMSSINQLTSIALQLQNDIKLTNHKFVAHQVALLYQCITQAGPQFSKKYKSRVEENFDALKEASSVSDEPYLPIELQAWLNDLTTDIVAEALFSGRPMSQQTPDAAHLSQYIDKVSSEGAEGGMIRAA</sequence>
<dbReference type="OrthoDB" id="533331at2759"/>
<dbReference type="Proteomes" id="UP000078512">
    <property type="component" value="Unassembled WGS sequence"/>
</dbReference>
<evidence type="ECO:0000313" key="2">
    <source>
        <dbReference type="Proteomes" id="UP000078512"/>
    </source>
</evidence>
<proteinExistence type="predicted"/>
<organism evidence="1 2">
    <name type="scientific">Linnemannia elongata AG-77</name>
    <dbReference type="NCBI Taxonomy" id="1314771"/>
    <lineage>
        <taxon>Eukaryota</taxon>
        <taxon>Fungi</taxon>
        <taxon>Fungi incertae sedis</taxon>
        <taxon>Mucoromycota</taxon>
        <taxon>Mortierellomycotina</taxon>
        <taxon>Mortierellomycetes</taxon>
        <taxon>Mortierellales</taxon>
        <taxon>Mortierellaceae</taxon>
        <taxon>Linnemannia</taxon>
    </lineage>
</organism>
<dbReference type="EMBL" id="KV442061">
    <property type="protein sequence ID" value="OAQ26958.1"/>
    <property type="molecule type" value="Genomic_DNA"/>
</dbReference>
<protein>
    <submittedName>
        <fullName evidence="1">Uncharacterized protein</fullName>
    </submittedName>
</protein>
<evidence type="ECO:0000313" key="1">
    <source>
        <dbReference type="EMBL" id="OAQ26958.1"/>
    </source>
</evidence>
<gene>
    <name evidence="1" type="ORF">K457DRAFT_139923</name>
</gene>
<accession>A0A197JPS2</accession>
<keyword evidence="2" id="KW-1185">Reference proteome</keyword>
<dbReference type="STRING" id="1314771.A0A197JPS2"/>
<dbReference type="AlphaFoldDB" id="A0A197JPS2"/>
<reference evidence="1 2" key="1">
    <citation type="submission" date="2016-05" db="EMBL/GenBank/DDBJ databases">
        <title>Genome sequencing reveals origins of a unique bacterial endosymbiosis in the earliest lineages of terrestrial Fungi.</title>
        <authorList>
            <consortium name="DOE Joint Genome Institute"/>
            <person name="Uehling J."/>
            <person name="Gryganskyi A."/>
            <person name="Hameed K."/>
            <person name="Tschaplinski T."/>
            <person name="Misztal P."/>
            <person name="Wu S."/>
            <person name="Desiro A."/>
            <person name="Vande Pol N."/>
            <person name="Du Z.-Y."/>
            <person name="Zienkiewicz A."/>
            <person name="Zienkiewicz K."/>
            <person name="Morin E."/>
            <person name="Tisserant E."/>
            <person name="Splivallo R."/>
            <person name="Hainaut M."/>
            <person name="Henrissat B."/>
            <person name="Ohm R."/>
            <person name="Kuo A."/>
            <person name="Yan J."/>
            <person name="Lipzen A."/>
            <person name="Nolan M."/>
            <person name="Labutti K."/>
            <person name="Barry K."/>
            <person name="Goldstein A."/>
            <person name="Labbe J."/>
            <person name="Schadt C."/>
            <person name="Tuskan G."/>
            <person name="Grigoriev I."/>
            <person name="Martin F."/>
            <person name="Vilgalys R."/>
            <person name="Bonito G."/>
        </authorList>
    </citation>
    <scope>NUCLEOTIDE SEQUENCE [LARGE SCALE GENOMIC DNA]</scope>
    <source>
        <strain evidence="1 2">AG-77</strain>
    </source>
</reference>